<feature type="binding site" evidence="12">
    <location>
        <position position="393"/>
    </location>
    <ligand>
        <name>substrate</name>
    </ligand>
</feature>
<evidence type="ECO:0000256" key="11">
    <source>
        <dbReference type="PIRNR" id="PIRNR000524"/>
    </source>
</evidence>
<dbReference type="GO" id="GO:0016597">
    <property type="term" value="F:amino acid binding"/>
    <property type="evidence" value="ECO:0007669"/>
    <property type="project" value="Ensembl"/>
</dbReference>
<keyword evidence="7" id="KW-0808">Transferase</keyword>
<dbReference type="GO" id="GO:0030170">
    <property type="term" value="F:pyridoxal phosphate binding"/>
    <property type="evidence" value="ECO:0007669"/>
    <property type="project" value="Ensembl"/>
</dbReference>
<dbReference type="RefSeq" id="XP_012402115.1">
    <property type="nucleotide sequence ID" value="XM_012546661.3"/>
</dbReference>
<evidence type="ECO:0000256" key="13">
    <source>
        <dbReference type="PIRSR" id="PIRSR000524-50"/>
    </source>
</evidence>
<dbReference type="CDD" id="cd06451">
    <property type="entry name" value="AGAT_like"/>
    <property type="match status" value="1"/>
</dbReference>
<dbReference type="GO" id="GO:0042803">
    <property type="term" value="F:protein homodimerization activity"/>
    <property type="evidence" value="ECO:0007669"/>
    <property type="project" value="Ensembl"/>
</dbReference>
<dbReference type="GO" id="GO:0009436">
    <property type="term" value="P:glyoxylate catabolic process"/>
    <property type="evidence" value="ECO:0007669"/>
    <property type="project" value="Ensembl"/>
</dbReference>
<dbReference type="GO" id="GO:0004760">
    <property type="term" value="F:L-serine-pyruvate transaminase activity"/>
    <property type="evidence" value="ECO:0007669"/>
    <property type="project" value="UniProtKB-EC"/>
</dbReference>
<dbReference type="PIRSF" id="PIRSF000524">
    <property type="entry name" value="SPT"/>
    <property type="match status" value="1"/>
</dbReference>
<dbReference type="OMA" id="MFSHRWI"/>
<evidence type="ECO:0000256" key="5">
    <source>
        <dbReference type="ARBA" id="ARBA00019220"/>
    </source>
</evidence>
<organism evidence="17 18">
    <name type="scientific">Sarcophilus harrisii</name>
    <name type="common">Tasmanian devil</name>
    <name type="synonym">Sarcophilus laniarius</name>
    <dbReference type="NCBI Taxonomy" id="9305"/>
    <lineage>
        <taxon>Eukaryota</taxon>
        <taxon>Metazoa</taxon>
        <taxon>Chordata</taxon>
        <taxon>Craniata</taxon>
        <taxon>Vertebrata</taxon>
        <taxon>Euteleostomi</taxon>
        <taxon>Mammalia</taxon>
        <taxon>Metatheria</taxon>
        <taxon>Dasyuromorphia</taxon>
        <taxon>Dasyuridae</taxon>
        <taxon>Sarcophilus</taxon>
    </lineage>
</organism>
<evidence type="ECO:0000256" key="1">
    <source>
        <dbReference type="ARBA" id="ARBA00001933"/>
    </source>
</evidence>
<dbReference type="InterPro" id="IPR020578">
    <property type="entry name" value="Aminotrans_V_PyrdxlP_BS"/>
</dbReference>
<comment type="catalytic activity">
    <reaction evidence="9">
        <text>L-serine + pyruvate = 3-hydroxypyruvate + L-alanine</text>
        <dbReference type="Rhea" id="RHEA:22852"/>
        <dbReference type="ChEBI" id="CHEBI:15361"/>
        <dbReference type="ChEBI" id="CHEBI:17180"/>
        <dbReference type="ChEBI" id="CHEBI:33384"/>
        <dbReference type="ChEBI" id="CHEBI:57972"/>
        <dbReference type="EC" id="2.6.1.51"/>
    </reaction>
    <physiologicalReaction direction="left-to-right" evidence="9">
        <dbReference type="Rhea" id="RHEA:22853"/>
    </physiologicalReaction>
</comment>
<dbReference type="FunCoup" id="A0A7N4P6E7">
    <property type="interactions" value="782"/>
</dbReference>
<reference evidence="17" key="3">
    <citation type="submission" date="2025-09" db="UniProtKB">
        <authorList>
            <consortium name="Ensembl"/>
        </authorList>
    </citation>
    <scope>IDENTIFICATION</scope>
</reference>
<keyword evidence="18" id="KW-1185">Reference proteome</keyword>
<dbReference type="Proteomes" id="UP000007648">
    <property type="component" value="Unassembled WGS sequence"/>
</dbReference>
<dbReference type="PROSITE" id="PS00595">
    <property type="entry name" value="AA_TRANSFER_CLASS_5"/>
    <property type="match status" value="1"/>
</dbReference>
<evidence type="ECO:0000256" key="15">
    <source>
        <dbReference type="RuleBase" id="RU004504"/>
    </source>
</evidence>
<dbReference type="GeneID" id="100921337"/>
<dbReference type="GO" id="GO:0019448">
    <property type="term" value="P:L-cysteine catabolic process"/>
    <property type="evidence" value="ECO:0007669"/>
    <property type="project" value="Ensembl"/>
</dbReference>
<dbReference type="Ensembl" id="ENSSHAT00000032707.1">
    <property type="protein sequence ID" value="ENSSHAP00000033230.1"/>
    <property type="gene ID" value="ENSSHAG00000022859.1"/>
</dbReference>
<dbReference type="FunFam" id="3.40.640.10:FF:000027">
    <property type="entry name" value="Serine--pyruvate aminotransferase, mitochondrial"/>
    <property type="match status" value="1"/>
</dbReference>
<evidence type="ECO:0000256" key="4">
    <source>
        <dbReference type="ARBA" id="ARBA00013049"/>
    </source>
</evidence>
<keyword evidence="8 11" id="KW-0663">Pyridoxal phosphate</keyword>
<name>A0A7N4P6E7_SARHA</name>
<dbReference type="GO" id="GO:0005782">
    <property type="term" value="C:peroxisomal matrix"/>
    <property type="evidence" value="ECO:0007669"/>
    <property type="project" value="Ensembl"/>
</dbReference>
<dbReference type="GO" id="GO:0007219">
    <property type="term" value="P:Notch signaling pathway"/>
    <property type="evidence" value="ECO:0007669"/>
    <property type="project" value="Ensembl"/>
</dbReference>
<dbReference type="AlphaFoldDB" id="A0A7N4P6E7"/>
<accession>A0A7N4P6E7</accession>
<dbReference type="InterPro" id="IPR024169">
    <property type="entry name" value="SP_NH2Trfase/AEP_transaminase"/>
</dbReference>
<dbReference type="InParanoid" id="A0A7N4P6E7"/>
<evidence type="ECO:0000259" key="16">
    <source>
        <dbReference type="Pfam" id="PF00266"/>
    </source>
</evidence>
<dbReference type="Pfam" id="PF00266">
    <property type="entry name" value="Aminotran_5"/>
    <property type="match status" value="1"/>
</dbReference>
<evidence type="ECO:0000256" key="7">
    <source>
        <dbReference type="ARBA" id="ARBA00022679"/>
    </source>
</evidence>
<evidence type="ECO:0000256" key="14">
    <source>
        <dbReference type="RuleBase" id="RU004075"/>
    </source>
</evidence>
<dbReference type="InterPro" id="IPR015422">
    <property type="entry name" value="PyrdxlP-dep_Trfase_small"/>
</dbReference>
<dbReference type="InterPro" id="IPR000192">
    <property type="entry name" value="Aminotrans_V_dom"/>
</dbReference>
<evidence type="ECO:0000256" key="3">
    <source>
        <dbReference type="ARBA" id="ARBA00013027"/>
    </source>
</evidence>
<reference evidence="17 18" key="1">
    <citation type="journal article" date="2011" name="Proc. Natl. Acad. Sci. U.S.A.">
        <title>Genetic diversity and population structure of the endangered marsupial Sarcophilus harrisii (Tasmanian devil).</title>
        <authorList>
            <person name="Miller W."/>
            <person name="Hayes V.M."/>
            <person name="Ratan A."/>
            <person name="Petersen D.C."/>
            <person name="Wittekindt N.E."/>
            <person name="Miller J."/>
            <person name="Walenz B."/>
            <person name="Knight J."/>
            <person name="Qi J."/>
            <person name="Zhao F."/>
            <person name="Wang Q."/>
            <person name="Bedoya-Reina O.C."/>
            <person name="Katiyar N."/>
            <person name="Tomsho L.P."/>
            <person name="Kasson L.M."/>
            <person name="Hardie R.A."/>
            <person name="Woodbridge P."/>
            <person name="Tindall E.A."/>
            <person name="Bertelsen M.F."/>
            <person name="Dixon D."/>
            <person name="Pyecroft S."/>
            <person name="Helgen K.M."/>
            <person name="Lesk A.M."/>
            <person name="Pringle T.H."/>
            <person name="Patterson N."/>
            <person name="Zhang Y."/>
            <person name="Kreiss A."/>
            <person name="Woods G.M."/>
            <person name="Jones M.E."/>
            <person name="Schuster S.C."/>
        </authorList>
    </citation>
    <scope>NUCLEOTIDE SEQUENCE [LARGE SCALE GENOMIC DNA]</scope>
</reference>
<reference evidence="17" key="2">
    <citation type="submission" date="2025-08" db="UniProtKB">
        <authorList>
            <consortium name="Ensembl"/>
        </authorList>
    </citation>
    <scope>IDENTIFICATION</scope>
</reference>
<evidence type="ECO:0000256" key="2">
    <source>
        <dbReference type="ARBA" id="ARBA00009236"/>
    </source>
</evidence>
<dbReference type="EC" id="2.6.1.44" evidence="4 11"/>
<keyword evidence="6" id="KW-0032">Aminotransferase</keyword>
<evidence type="ECO:0000313" key="18">
    <source>
        <dbReference type="Proteomes" id="UP000007648"/>
    </source>
</evidence>
<feature type="modified residue" description="N6-(pyridoxal phosphate)lysine" evidence="13">
    <location>
        <position position="242"/>
    </location>
</feature>
<dbReference type="GO" id="GO:0019265">
    <property type="term" value="P:glycine biosynthetic process, by transamination of glyoxylate"/>
    <property type="evidence" value="ECO:0007669"/>
    <property type="project" value="Ensembl"/>
</dbReference>
<dbReference type="InterPro" id="IPR015421">
    <property type="entry name" value="PyrdxlP-dep_Trfase_major"/>
</dbReference>
<dbReference type="EC" id="2.6.1.51" evidence="3 11"/>
<comment type="catalytic activity">
    <reaction evidence="10">
        <text>glyoxylate + L-alanine = glycine + pyruvate</text>
        <dbReference type="Rhea" id="RHEA:24248"/>
        <dbReference type="ChEBI" id="CHEBI:15361"/>
        <dbReference type="ChEBI" id="CHEBI:36655"/>
        <dbReference type="ChEBI" id="CHEBI:57305"/>
        <dbReference type="ChEBI" id="CHEBI:57972"/>
        <dbReference type="EC" id="2.6.1.44"/>
    </reaction>
    <physiologicalReaction direction="left-to-right" evidence="10">
        <dbReference type="Rhea" id="RHEA:24249"/>
    </physiologicalReaction>
</comment>
<dbReference type="PANTHER" id="PTHR21152">
    <property type="entry name" value="AMINOTRANSFERASE CLASS V"/>
    <property type="match status" value="1"/>
</dbReference>
<comment type="cofactor">
    <cofactor evidence="1 11 13 15">
        <name>pyridoxal 5'-phosphate</name>
        <dbReference type="ChEBI" id="CHEBI:597326"/>
    </cofactor>
</comment>
<dbReference type="PANTHER" id="PTHR21152:SF40">
    <property type="entry name" value="ALANINE--GLYOXYLATE AMINOTRANSFERASE"/>
    <property type="match status" value="1"/>
</dbReference>
<feature type="domain" description="Aminotransferase class V" evidence="16">
    <location>
        <begin position="77"/>
        <end position="409"/>
    </location>
</feature>
<dbReference type="SUPFAM" id="SSF53383">
    <property type="entry name" value="PLP-dependent transferases"/>
    <property type="match status" value="1"/>
</dbReference>
<dbReference type="GO" id="GO:0008453">
    <property type="term" value="F:alanine-glyoxylate transaminase activity"/>
    <property type="evidence" value="ECO:0007669"/>
    <property type="project" value="UniProtKB-EC"/>
</dbReference>
<dbReference type="GeneTree" id="ENSGT00940000153241"/>
<evidence type="ECO:0000256" key="10">
    <source>
        <dbReference type="ARBA" id="ARBA00033660"/>
    </source>
</evidence>
<dbReference type="KEGG" id="shr:100921337"/>
<protein>
    <recommendedName>
        <fullName evidence="5 11">Alanine--glyoxylate aminotransferase</fullName>
        <shortName evidence="11">AGT</shortName>
        <shortName evidence="11">SPT</shortName>
        <ecNumber evidence="4 11">2.6.1.44</ecNumber>
        <ecNumber evidence="3 11">2.6.1.51</ecNumber>
    </recommendedName>
    <alternativeName>
        <fullName evidence="11">Serine--pyruvate aminotransferase</fullName>
    </alternativeName>
</protein>
<dbReference type="Gene3D" id="3.90.1150.10">
    <property type="entry name" value="Aspartate Aminotransferase, domain 1"/>
    <property type="match status" value="1"/>
</dbReference>
<dbReference type="FunFam" id="3.90.1150.10:FF:000039">
    <property type="entry name" value="Serine--pyruvate aminotransferase"/>
    <property type="match status" value="1"/>
</dbReference>
<proteinExistence type="inferred from homology"/>
<dbReference type="OrthoDB" id="7403325at2759"/>
<dbReference type="InterPro" id="IPR015424">
    <property type="entry name" value="PyrdxlP-dep_Trfase"/>
</dbReference>
<dbReference type="GO" id="GO:0006563">
    <property type="term" value="P:L-serine metabolic process"/>
    <property type="evidence" value="ECO:0007669"/>
    <property type="project" value="Ensembl"/>
</dbReference>
<comment type="similarity">
    <text evidence="2 11 14">Belongs to the class-V pyridoxal-phosphate-dependent aminotransferase family.</text>
</comment>
<evidence type="ECO:0000313" key="17">
    <source>
        <dbReference type="Ensembl" id="ENSSHAP00000033230.1"/>
    </source>
</evidence>
<evidence type="ECO:0000256" key="12">
    <source>
        <dbReference type="PIRSR" id="PIRSR000524-1"/>
    </source>
</evidence>
<evidence type="ECO:0000256" key="9">
    <source>
        <dbReference type="ARBA" id="ARBA00033634"/>
    </source>
</evidence>
<dbReference type="GO" id="GO:0046724">
    <property type="term" value="P:oxalic acid secretion"/>
    <property type="evidence" value="ECO:0007669"/>
    <property type="project" value="Ensembl"/>
</dbReference>
<dbReference type="CTD" id="189"/>
<gene>
    <name evidence="17" type="primary">AGXT</name>
</gene>
<comment type="subunit">
    <text evidence="11">Homodimer.</text>
</comment>
<dbReference type="GO" id="GO:0042853">
    <property type="term" value="P:L-alanine catabolic process"/>
    <property type="evidence" value="ECO:0007669"/>
    <property type="project" value="Ensembl"/>
</dbReference>
<evidence type="ECO:0000256" key="8">
    <source>
        <dbReference type="ARBA" id="ARBA00022898"/>
    </source>
</evidence>
<sequence>MQRFIPSSVFLASQAAGWVQLHLPVLTPVQSRTMASHSLTVAPPASLRKPLKIPDRLLLGPGPSNLTSRIMHAGSLQMIGHMHEEMFQIMDEIKDGIRYAFQTQNKLTLAISGSGHAAMETALFNVVEPGESVLVGVNGIWGQRVADMAERMGAKVHQMVKVPGEYYTLQDVEKGLTQHKPMLLFLTHGESSSGVAQPLDGYGDLCHRHNCLLLVDSVASLGGAPIYMDKQGIDILYSGSQKVLNAPPGTSLMSFSEKARSKIFNRKTKPYSFNLDLKWLANIWGCDDNPRVYHHTTPVISLFGLREGLAALAEEGLEESWKKHQEATDYLYKELQKLGLQLFVKDPKARLPTVTTVAIPLGYNWKDITSYLMKNYGIEITGGLGPSVGMVLRIGLLGCNATKANVDRVIQALKDALQNCPKNKL</sequence>
<evidence type="ECO:0000256" key="6">
    <source>
        <dbReference type="ARBA" id="ARBA00022576"/>
    </source>
</evidence>
<dbReference type="Gene3D" id="3.40.640.10">
    <property type="entry name" value="Type I PLP-dependent aspartate aminotransferase-like (Major domain)"/>
    <property type="match status" value="1"/>
</dbReference>